<protein>
    <submittedName>
        <fullName evidence="1">Phage tail assembly chaperone</fullName>
    </submittedName>
</protein>
<sequence>MAARTLHWRPHEFWAATPAELAAALGLLAPGSAQPGLDRAALQRLMEHDHDR</sequence>
<dbReference type="EMBL" id="JALHLG010000066">
    <property type="protein sequence ID" value="MCJ2189134.1"/>
    <property type="molecule type" value="Genomic_DNA"/>
</dbReference>
<evidence type="ECO:0000313" key="1">
    <source>
        <dbReference type="EMBL" id="MCJ2189134.1"/>
    </source>
</evidence>
<comment type="caution">
    <text evidence="1">The sequence shown here is derived from an EMBL/GenBank/DDBJ whole genome shotgun (WGS) entry which is preliminary data.</text>
</comment>
<reference evidence="1 2" key="1">
    <citation type="submission" date="2022-04" db="EMBL/GenBank/DDBJ databases">
        <title>Identification of a novel bacterium isolated from mangrove sediments.</title>
        <authorList>
            <person name="Pan X."/>
        </authorList>
    </citation>
    <scope>NUCLEOTIDE SEQUENCE [LARGE SCALE GENOMIC DNA]</scope>
    <source>
        <strain evidence="1 2">B2638</strain>
    </source>
</reference>
<dbReference type="InterPro" id="IPR019056">
    <property type="entry name" value="Phage_TAC_6"/>
</dbReference>
<proteinExistence type="predicted"/>
<dbReference type="Pfam" id="PF09550">
    <property type="entry name" value="Phage_TAC_6"/>
    <property type="match status" value="1"/>
</dbReference>
<gene>
    <name evidence="1" type="ORF">MTR66_20280</name>
</gene>
<keyword evidence="2" id="KW-1185">Reference proteome</keyword>
<dbReference type="Proteomes" id="UP001202281">
    <property type="component" value="Unassembled WGS sequence"/>
</dbReference>
<accession>A0ABT0BWU3</accession>
<organism evidence="1 2">
    <name type="scientific">Novosphingobium beihaiensis</name>
    <dbReference type="NCBI Taxonomy" id="2930389"/>
    <lineage>
        <taxon>Bacteria</taxon>
        <taxon>Pseudomonadati</taxon>
        <taxon>Pseudomonadota</taxon>
        <taxon>Alphaproteobacteria</taxon>
        <taxon>Sphingomonadales</taxon>
        <taxon>Sphingomonadaceae</taxon>
        <taxon>Novosphingobium</taxon>
    </lineage>
</organism>
<name>A0ABT0BWU3_9SPHN</name>
<evidence type="ECO:0000313" key="2">
    <source>
        <dbReference type="Proteomes" id="UP001202281"/>
    </source>
</evidence>